<dbReference type="AlphaFoldDB" id="A0AAV8R516"/>
<keyword evidence="5" id="KW-0677">Repeat</keyword>
<dbReference type="InterPro" id="IPR046959">
    <property type="entry name" value="PRK1-6/SRF4-like"/>
</dbReference>
<proteinExistence type="predicted"/>
<feature type="transmembrane region" description="Helical" evidence="10">
    <location>
        <begin position="270"/>
        <end position="296"/>
    </location>
</feature>
<dbReference type="Pfam" id="PF08263">
    <property type="entry name" value="LRRNT_2"/>
    <property type="match status" value="1"/>
</dbReference>
<dbReference type="GO" id="GO:0005524">
    <property type="term" value="F:ATP binding"/>
    <property type="evidence" value="ECO:0007669"/>
    <property type="project" value="InterPro"/>
</dbReference>
<evidence type="ECO:0000256" key="8">
    <source>
        <dbReference type="ARBA" id="ARBA00023180"/>
    </source>
</evidence>
<evidence type="ECO:0000256" key="1">
    <source>
        <dbReference type="ARBA" id="ARBA00004370"/>
    </source>
</evidence>
<organism evidence="13 14">
    <name type="scientific">Ensete ventricosum</name>
    <name type="common">Abyssinian banana</name>
    <name type="synonym">Musa ensete</name>
    <dbReference type="NCBI Taxonomy" id="4639"/>
    <lineage>
        <taxon>Eukaryota</taxon>
        <taxon>Viridiplantae</taxon>
        <taxon>Streptophyta</taxon>
        <taxon>Embryophyta</taxon>
        <taxon>Tracheophyta</taxon>
        <taxon>Spermatophyta</taxon>
        <taxon>Magnoliopsida</taxon>
        <taxon>Liliopsida</taxon>
        <taxon>Zingiberales</taxon>
        <taxon>Musaceae</taxon>
        <taxon>Ensete</taxon>
    </lineage>
</organism>
<evidence type="ECO:0000256" key="11">
    <source>
        <dbReference type="SAM" id="SignalP"/>
    </source>
</evidence>
<reference evidence="13 14" key="1">
    <citation type="submission" date="2022-12" db="EMBL/GenBank/DDBJ databases">
        <title>Chromosome-scale assembly of the Ensete ventricosum genome.</title>
        <authorList>
            <person name="Dussert Y."/>
            <person name="Stocks J."/>
            <person name="Wendawek A."/>
            <person name="Woldeyes F."/>
            <person name="Nichols R.A."/>
            <person name="Borrell J.S."/>
        </authorList>
    </citation>
    <scope>NUCLEOTIDE SEQUENCE [LARGE SCALE GENOMIC DNA]</scope>
    <source>
        <strain evidence="14">cv. Maze</strain>
        <tissue evidence="13">Seeds</tissue>
    </source>
</reference>
<evidence type="ECO:0000256" key="4">
    <source>
        <dbReference type="ARBA" id="ARBA00022729"/>
    </source>
</evidence>
<keyword evidence="2" id="KW-0433">Leucine-rich repeat</keyword>
<dbReference type="PROSITE" id="PS50011">
    <property type="entry name" value="PROTEIN_KINASE_DOM"/>
    <property type="match status" value="1"/>
</dbReference>
<dbReference type="Gene3D" id="3.80.10.10">
    <property type="entry name" value="Ribonuclease Inhibitor"/>
    <property type="match status" value="2"/>
</dbReference>
<keyword evidence="14" id="KW-1185">Reference proteome</keyword>
<dbReference type="InterPro" id="IPR032675">
    <property type="entry name" value="LRR_dom_sf"/>
</dbReference>
<dbReference type="InterPro" id="IPR001245">
    <property type="entry name" value="Ser-Thr/Tyr_kinase_cat_dom"/>
</dbReference>
<protein>
    <recommendedName>
        <fullName evidence="12">Protein kinase domain-containing protein</fullName>
    </recommendedName>
</protein>
<feature type="region of interest" description="Disordered" evidence="9">
    <location>
        <begin position="623"/>
        <end position="656"/>
    </location>
</feature>
<dbReference type="InterPro" id="IPR011009">
    <property type="entry name" value="Kinase-like_dom_sf"/>
</dbReference>
<dbReference type="GO" id="GO:0004672">
    <property type="term" value="F:protein kinase activity"/>
    <property type="evidence" value="ECO:0007669"/>
    <property type="project" value="InterPro"/>
</dbReference>
<feature type="signal peptide" evidence="11">
    <location>
        <begin position="1"/>
        <end position="25"/>
    </location>
</feature>
<evidence type="ECO:0000256" key="10">
    <source>
        <dbReference type="SAM" id="Phobius"/>
    </source>
</evidence>
<evidence type="ECO:0000259" key="12">
    <source>
        <dbReference type="PROSITE" id="PS50011"/>
    </source>
</evidence>
<evidence type="ECO:0000256" key="9">
    <source>
        <dbReference type="SAM" id="MobiDB-lite"/>
    </source>
</evidence>
<evidence type="ECO:0000256" key="5">
    <source>
        <dbReference type="ARBA" id="ARBA00022737"/>
    </source>
</evidence>
<dbReference type="PANTHER" id="PTHR48007">
    <property type="entry name" value="LEUCINE-RICH REPEAT RECEPTOR-LIKE PROTEIN KINASE PXC1"/>
    <property type="match status" value="1"/>
</dbReference>
<keyword evidence="7 10" id="KW-0472">Membrane</keyword>
<dbReference type="FunFam" id="3.80.10.10:FF:000041">
    <property type="entry name" value="LRR receptor-like serine/threonine-protein kinase ERECTA"/>
    <property type="match status" value="1"/>
</dbReference>
<feature type="chain" id="PRO_5043900008" description="Protein kinase domain-containing protein" evidence="11">
    <location>
        <begin position="26"/>
        <end position="656"/>
    </location>
</feature>
<comment type="caution">
    <text evidence="13">The sequence shown here is derived from an EMBL/GenBank/DDBJ whole genome shotgun (WGS) entry which is preliminary data.</text>
</comment>
<dbReference type="InterPro" id="IPR000719">
    <property type="entry name" value="Prot_kinase_dom"/>
</dbReference>
<dbReference type="Gene3D" id="3.30.200.20">
    <property type="entry name" value="Phosphorylase Kinase, domain 1"/>
    <property type="match status" value="1"/>
</dbReference>
<sequence length="656" mass="71760">MIPRRLHHHHLSLLLPPLFLLPLFAATSPLPLLSSPNPDLGPLLAFKLSLSRPTPPALSSWDPAADHCSSWRGVSCRGGRVARLVLVGLRLDGPIHHLAGLPRLALLSLNNNSFSSPLHRLDLSLSPWRAHLKHLHLSHNRFSGPFPASFLRLRRLRRLDLAGNLFSGTIPPEIGLLLRRLLTLRLEENELGGAIPVSVGSIPGLTDLNVSYNRLVGEIPRQISSFPPSSFAANPGLCGGSLPRRCLKIWTASCDRRPPPMVNGRNIRKWVAAIAGAISATIAAAAAVAMVALLCLKRRAKNREVEVAEQGRKEGEEAEEGGRMELFEGCGRFALEDLMRGSAEMLGRGAVGSTYRVVIEGGEAAEEEVEAEAVVVKRVRRRVEEKSRKEEEEELLREVGGWRHPNVVSLRAYHYSSAGEELLLVYDYLPNGSLSSLLHGNRGPGRIPLEWTSRLQLALGAAKGLAYLHGTSNSTLSHQHLTSSNVLVDGEGNACISDFALLELVSPSPPSSSFSSGSHAAVAETRQRSDVYSFGIILLEILTGRPEVVHGEEDLAKWVQTVVREEWTSEVFDIELTTRGKGAEDEMFALLQVALLCVAQEPKDRPRMAVVYKMIEDIRERGNRRSRGSLSPSLHDHSYESSSPGLSDDTPTFTSC</sequence>
<dbReference type="EMBL" id="JAQQAF010000005">
    <property type="protein sequence ID" value="KAJ8486732.1"/>
    <property type="molecule type" value="Genomic_DNA"/>
</dbReference>
<dbReference type="SUPFAM" id="SSF52058">
    <property type="entry name" value="L domain-like"/>
    <property type="match status" value="1"/>
</dbReference>
<keyword evidence="4 11" id="KW-0732">Signal</keyword>
<gene>
    <name evidence="13" type="ORF">OPV22_019217</name>
</gene>
<dbReference type="Pfam" id="PF07714">
    <property type="entry name" value="PK_Tyr_Ser-Thr"/>
    <property type="match status" value="1"/>
</dbReference>
<keyword evidence="3 10" id="KW-0812">Transmembrane</keyword>
<evidence type="ECO:0000256" key="7">
    <source>
        <dbReference type="ARBA" id="ARBA00023136"/>
    </source>
</evidence>
<evidence type="ECO:0000313" key="14">
    <source>
        <dbReference type="Proteomes" id="UP001222027"/>
    </source>
</evidence>
<keyword evidence="8" id="KW-0325">Glycoprotein</keyword>
<dbReference type="GO" id="GO:0016020">
    <property type="term" value="C:membrane"/>
    <property type="evidence" value="ECO:0007669"/>
    <property type="project" value="UniProtKB-SubCell"/>
</dbReference>
<feature type="domain" description="Protein kinase" evidence="12">
    <location>
        <begin position="340"/>
        <end position="618"/>
    </location>
</feature>
<dbReference type="SUPFAM" id="SSF56112">
    <property type="entry name" value="Protein kinase-like (PK-like)"/>
    <property type="match status" value="1"/>
</dbReference>
<evidence type="ECO:0000313" key="13">
    <source>
        <dbReference type="EMBL" id="KAJ8486732.1"/>
    </source>
</evidence>
<dbReference type="Pfam" id="PF00560">
    <property type="entry name" value="LRR_1"/>
    <property type="match status" value="3"/>
</dbReference>
<feature type="compositionally biased region" description="Polar residues" evidence="9">
    <location>
        <begin position="640"/>
        <end position="656"/>
    </location>
</feature>
<dbReference type="Proteomes" id="UP001222027">
    <property type="component" value="Unassembled WGS sequence"/>
</dbReference>
<accession>A0AAV8R516</accession>
<keyword evidence="6 10" id="KW-1133">Transmembrane helix</keyword>
<evidence type="ECO:0000256" key="6">
    <source>
        <dbReference type="ARBA" id="ARBA00022989"/>
    </source>
</evidence>
<name>A0AAV8R516_ENSVE</name>
<dbReference type="InterPro" id="IPR001611">
    <property type="entry name" value="Leu-rich_rpt"/>
</dbReference>
<dbReference type="PANTHER" id="PTHR48007:SF53">
    <property type="entry name" value="OS01G0711200 PROTEIN"/>
    <property type="match status" value="1"/>
</dbReference>
<dbReference type="InterPro" id="IPR013210">
    <property type="entry name" value="LRR_N_plant-typ"/>
</dbReference>
<evidence type="ECO:0000256" key="3">
    <source>
        <dbReference type="ARBA" id="ARBA00022692"/>
    </source>
</evidence>
<evidence type="ECO:0000256" key="2">
    <source>
        <dbReference type="ARBA" id="ARBA00022614"/>
    </source>
</evidence>
<comment type="subcellular location">
    <subcellularLocation>
        <location evidence="1">Membrane</location>
    </subcellularLocation>
</comment>
<dbReference type="Gene3D" id="1.10.510.10">
    <property type="entry name" value="Transferase(Phosphotransferase) domain 1"/>
    <property type="match status" value="1"/>
</dbReference>